<gene>
    <name evidence="2" type="ORF">PNOK_0001000</name>
</gene>
<evidence type="ECO:0000256" key="1">
    <source>
        <dbReference type="SAM" id="Phobius"/>
    </source>
</evidence>
<keyword evidence="1" id="KW-0812">Transmembrane</keyword>
<reference evidence="2 3" key="1">
    <citation type="journal article" date="2017" name="Mol. Ecol.">
        <title>Comparative and population genomic landscape of Phellinus noxius: A hypervariable fungus causing root rot in trees.</title>
        <authorList>
            <person name="Chung C.L."/>
            <person name="Lee T.J."/>
            <person name="Akiba M."/>
            <person name="Lee H.H."/>
            <person name="Kuo T.H."/>
            <person name="Liu D."/>
            <person name="Ke H.M."/>
            <person name="Yokoi T."/>
            <person name="Roa M.B."/>
            <person name="Lu M.J."/>
            <person name="Chang Y.Y."/>
            <person name="Ann P.J."/>
            <person name="Tsai J.N."/>
            <person name="Chen C.Y."/>
            <person name="Tzean S.S."/>
            <person name="Ota Y."/>
            <person name="Hattori T."/>
            <person name="Sahashi N."/>
            <person name="Liou R.F."/>
            <person name="Kikuchi T."/>
            <person name="Tsai I.J."/>
        </authorList>
    </citation>
    <scope>NUCLEOTIDE SEQUENCE [LARGE SCALE GENOMIC DNA]</scope>
    <source>
        <strain evidence="2 3">FFPRI411160</strain>
    </source>
</reference>
<evidence type="ECO:0000313" key="2">
    <source>
        <dbReference type="EMBL" id="PAV22943.1"/>
    </source>
</evidence>
<feature type="transmembrane region" description="Helical" evidence="1">
    <location>
        <begin position="132"/>
        <end position="156"/>
    </location>
</feature>
<keyword evidence="1" id="KW-1133">Transmembrane helix</keyword>
<dbReference type="EMBL" id="NBII01000001">
    <property type="protein sequence ID" value="PAV22943.1"/>
    <property type="molecule type" value="Genomic_DNA"/>
</dbReference>
<accession>A0A286UTL4</accession>
<organism evidence="2 3">
    <name type="scientific">Pyrrhoderma noxium</name>
    <dbReference type="NCBI Taxonomy" id="2282107"/>
    <lineage>
        <taxon>Eukaryota</taxon>
        <taxon>Fungi</taxon>
        <taxon>Dikarya</taxon>
        <taxon>Basidiomycota</taxon>
        <taxon>Agaricomycotina</taxon>
        <taxon>Agaricomycetes</taxon>
        <taxon>Hymenochaetales</taxon>
        <taxon>Hymenochaetaceae</taxon>
        <taxon>Pyrrhoderma</taxon>
    </lineage>
</organism>
<name>A0A286UTL4_9AGAM</name>
<dbReference type="AlphaFoldDB" id="A0A286UTL4"/>
<sequence>MGNNSSKMSDLFYPDNPNRRARASQLRDDVVSYCNEFKDVRRHRDEVLKELGPRLGKFLKKYGYNSPEELDKMVKDTLKGPALSEYLQVSKEVDKDDVLVSTIFQITSFISIGSGIFFGGLVLLGVMTGGAALAAIGAVGGIIAIFGVFVALFEVFEGERERTNMRKCINDLSVERVKARAALEGMKAISNWVEKIKMWLDEPLISENEEIMKKLIEGDFRKDFEKSKKYWVLQYLRRIDAERRAWMNEDPVITASSEDSSFSNFIGPNNKDYDSVFTPKTVDASSLATLDMNVTNFVDTINSPGSALTSKIKVEYIDDKSSGSLELTFLSSDETSCMALDQNDDKWIIAYEWGVDNNIDSEKTQLESLKFMLKNLTNGMVIDNCKLKLLSHTIS</sequence>
<comment type="caution">
    <text evidence="2">The sequence shown here is derived from an EMBL/GenBank/DDBJ whole genome shotgun (WGS) entry which is preliminary data.</text>
</comment>
<keyword evidence="3" id="KW-1185">Reference proteome</keyword>
<dbReference type="OrthoDB" id="3049275at2759"/>
<feature type="transmembrane region" description="Helical" evidence="1">
    <location>
        <begin position="98"/>
        <end position="126"/>
    </location>
</feature>
<evidence type="ECO:0000313" key="3">
    <source>
        <dbReference type="Proteomes" id="UP000217199"/>
    </source>
</evidence>
<dbReference type="InParanoid" id="A0A286UTL4"/>
<dbReference type="Proteomes" id="UP000217199">
    <property type="component" value="Unassembled WGS sequence"/>
</dbReference>
<protein>
    <submittedName>
        <fullName evidence="2">Uncharacterized protein</fullName>
    </submittedName>
</protein>
<keyword evidence="1" id="KW-0472">Membrane</keyword>
<proteinExistence type="predicted"/>